<name>X0ZVF2_9ZZZZ</name>
<feature type="non-terminal residue" evidence="1">
    <location>
        <position position="92"/>
    </location>
</feature>
<reference evidence="1" key="1">
    <citation type="journal article" date="2014" name="Front. Microbiol.">
        <title>High frequency of phylogenetically diverse reductive dehalogenase-homologous genes in deep subseafloor sedimentary metagenomes.</title>
        <authorList>
            <person name="Kawai M."/>
            <person name="Futagami T."/>
            <person name="Toyoda A."/>
            <person name="Takaki Y."/>
            <person name="Nishi S."/>
            <person name="Hori S."/>
            <person name="Arai W."/>
            <person name="Tsubouchi T."/>
            <person name="Morono Y."/>
            <person name="Uchiyama I."/>
            <person name="Ito T."/>
            <person name="Fujiyama A."/>
            <person name="Inagaki F."/>
            <person name="Takami H."/>
        </authorList>
    </citation>
    <scope>NUCLEOTIDE SEQUENCE</scope>
    <source>
        <strain evidence="1">Expedition CK06-06</strain>
    </source>
</reference>
<proteinExistence type="predicted"/>
<protein>
    <submittedName>
        <fullName evidence="1">Uncharacterized protein</fullName>
    </submittedName>
</protein>
<gene>
    <name evidence="1" type="ORF">S01H4_12252</name>
</gene>
<evidence type="ECO:0000313" key="1">
    <source>
        <dbReference type="EMBL" id="GAG61917.1"/>
    </source>
</evidence>
<dbReference type="EMBL" id="BART01005162">
    <property type="protein sequence ID" value="GAG61917.1"/>
    <property type="molecule type" value="Genomic_DNA"/>
</dbReference>
<dbReference type="AlphaFoldDB" id="X0ZVF2"/>
<sequence length="92" mass="11300">MELFQVFWDEGKQLFLEFKKDENENQILLPEKIKRLNLKFEITQPFRKDIHSNQPPYLVSIKKFYYTSEILCFSIDLNEIYGYDELQFRILK</sequence>
<organism evidence="1">
    <name type="scientific">marine sediment metagenome</name>
    <dbReference type="NCBI Taxonomy" id="412755"/>
    <lineage>
        <taxon>unclassified sequences</taxon>
        <taxon>metagenomes</taxon>
        <taxon>ecological metagenomes</taxon>
    </lineage>
</organism>
<comment type="caution">
    <text evidence="1">The sequence shown here is derived from an EMBL/GenBank/DDBJ whole genome shotgun (WGS) entry which is preliminary data.</text>
</comment>
<accession>X0ZVF2</accession>